<keyword evidence="2" id="KW-1133">Transmembrane helix</keyword>
<proteinExistence type="predicted"/>
<feature type="region of interest" description="Disordered" evidence="1">
    <location>
        <begin position="479"/>
        <end position="515"/>
    </location>
</feature>
<dbReference type="PANTHER" id="PTHR36723">
    <property type="entry name" value="F22C12.19"/>
    <property type="match status" value="1"/>
</dbReference>
<feature type="region of interest" description="Disordered" evidence="1">
    <location>
        <begin position="638"/>
        <end position="682"/>
    </location>
</feature>
<feature type="region of interest" description="Disordered" evidence="1">
    <location>
        <begin position="25"/>
        <end position="73"/>
    </location>
</feature>
<dbReference type="PANTHER" id="PTHR36723:SF1">
    <property type="entry name" value="F22C12.19"/>
    <property type="match status" value="1"/>
</dbReference>
<organism evidence="3 4">
    <name type="scientific">Spirodela intermedia</name>
    <name type="common">Intermediate duckweed</name>
    <dbReference type="NCBI Taxonomy" id="51605"/>
    <lineage>
        <taxon>Eukaryota</taxon>
        <taxon>Viridiplantae</taxon>
        <taxon>Streptophyta</taxon>
        <taxon>Embryophyta</taxon>
        <taxon>Tracheophyta</taxon>
        <taxon>Spermatophyta</taxon>
        <taxon>Magnoliopsida</taxon>
        <taxon>Liliopsida</taxon>
        <taxon>Araceae</taxon>
        <taxon>Lemnoideae</taxon>
        <taxon>Spirodela</taxon>
    </lineage>
</organism>
<dbReference type="AlphaFoldDB" id="A0A7I8LHF8"/>
<gene>
    <name evidence="3" type="ORF">SI8410_15019373</name>
</gene>
<feature type="region of interest" description="Disordered" evidence="1">
    <location>
        <begin position="85"/>
        <end position="141"/>
    </location>
</feature>
<name>A0A7I8LHF8_SPIIN</name>
<dbReference type="EMBL" id="LR746278">
    <property type="protein sequence ID" value="CAA7408695.1"/>
    <property type="molecule type" value="Genomic_DNA"/>
</dbReference>
<dbReference type="Proteomes" id="UP000663760">
    <property type="component" value="Chromosome 15"/>
</dbReference>
<feature type="compositionally biased region" description="Basic and acidic residues" evidence="1">
    <location>
        <begin position="479"/>
        <end position="490"/>
    </location>
</feature>
<evidence type="ECO:0000256" key="1">
    <source>
        <dbReference type="SAM" id="MobiDB-lite"/>
    </source>
</evidence>
<protein>
    <submittedName>
        <fullName evidence="3">Uncharacterized protein</fullName>
    </submittedName>
</protein>
<keyword evidence="2" id="KW-0812">Transmembrane</keyword>
<evidence type="ECO:0000313" key="4">
    <source>
        <dbReference type="Proteomes" id="UP000663760"/>
    </source>
</evidence>
<feature type="compositionally biased region" description="Basic and acidic residues" evidence="1">
    <location>
        <begin position="59"/>
        <end position="73"/>
    </location>
</feature>
<reference evidence="3" key="1">
    <citation type="submission" date="2020-02" db="EMBL/GenBank/DDBJ databases">
        <authorList>
            <person name="Scholz U."/>
            <person name="Mascher M."/>
            <person name="Fiebig A."/>
        </authorList>
    </citation>
    <scope>NUCLEOTIDE SEQUENCE</scope>
</reference>
<sequence length="682" mass="72697">MDAVELPLPAAVVVSKLLGSEAFGRVRESETRDSVAGSSTGSGASLFSAQGPSSGGGDFHGDGKGPDKGIGHDLICRNKRNGGVLYKTDPTTSKHRENGPKKIIGEDNCPSWPKYDSGEPHKKSLKRRSSPIQARTGHPGVSVDACGVKDAASDKFRAVKNKRCQERRKRDRKTLRTTVKTKFDSKDSLVNSHSTVNGNRGFGTLGVKFDHLDLTKSVDDLSLNELLDGSFSCPPNSYQERAKKASSANENILLSIRKAASVLTAHNTMGSSGSWKAPGTLDSTNSEREDKYAEAAAFLPLKKKLLLLMILFFFFFLLFDALMAIQHQANVNDSPAYQPKDILQRLGLSAARDLGSILADSDVGRGALPAFPWSISHTGPSKPIVDASKSTMSRSSSQGKWVRIGSNSCLMGEERSSFPELDLKIGDHTQDSTPKRGASGFLSSSPFSLMAGNMGSSDSAVLLTSADAVGRSYGSIRIREATEPPARDAQNHSGRNHWRQFKSPGGVSDRCPSLEGSSSGYSPRLLAAAEILYEVASGGRGSRHAAGRVTWPIAPSQKTMKARKVNPCVAKPDPPRAPPAKAGDPVKFCAATRVGDEKKRTIYRPPPLLKCSIPAENAHNPLRPGRDSAVNPRVVVQVGPAAAARPPAPARVERGHDGRRRHGGAAAAAAAPGLGKGWGKER</sequence>
<keyword evidence="2" id="KW-0472">Membrane</keyword>
<feature type="compositionally biased region" description="Low complexity" evidence="1">
    <location>
        <begin position="664"/>
        <end position="673"/>
    </location>
</feature>
<dbReference type="OrthoDB" id="755659at2759"/>
<feature type="compositionally biased region" description="Low complexity" evidence="1">
    <location>
        <begin position="34"/>
        <end position="52"/>
    </location>
</feature>
<evidence type="ECO:0000313" key="3">
    <source>
        <dbReference type="EMBL" id="CAA7408695.1"/>
    </source>
</evidence>
<feature type="compositionally biased region" description="Basic and acidic residues" evidence="1">
    <location>
        <begin position="92"/>
        <end position="105"/>
    </location>
</feature>
<evidence type="ECO:0000256" key="2">
    <source>
        <dbReference type="SAM" id="Phobius"/>
    </source>
</evidence>
<keyword evidence="4" id="KW-1185">Reference proteome</keyword>
<accession>A0A7I8LHF8</accession>
<feature type="transmembrane region" description="Helical" evidence="2">
    <location>
        <begin position="305"/>
        <end position="325"/>
    </location>
</feature>